<name>A0A448XL36_9PLAT</name>
<dbReference type="EMBL" id="CAAALY010260338">
    <property type="protein sequence ID" value="VEL39174.1"/>
    <property type="molecule type" value="Genomic_DNA"/>
</dbReference>
<evidence type="ECO:0000256" key="1">
    <source>
        <dbReference type="SAM" id="MobiDB-lite"/>
    </source>
</evidence>
<keyword evidence="3" id="KW-1185">Reference proteome</keyword>
<reference evidence="2" key="1">
    <citation type="submission" date="2018-11" db="EMBL/GenBank/DDBJ databases">
        <authorList>
            <consortium name="Pathogen Informatics"/>
        </authorList>
    </citation>
    <scope>NUCLEOTIDE SEQUENCE</scope>
</reference>
<dbReference type="Proteomes" id="UP000784294">
    <property type="component" value="Unassembled WGS sequence"/>
</dbReference>
<organism evidence="2 3">
    <name type="scientific">Protopolystoma xenopodis</name>
    <dbReference type="NCBI Taxonomy" id="117903"/>
    <lineage>
        <taxon>Eukaryota</taxon>
        <taxon>Metazoa</taxon>
        <taxon>Spiralia</taxon>
        <taxon>Lophotrochozoa</taxon>
        <taxon>Platyhelminthes</taxon>
        <taxon>Monogenea</taxon>
        <taxon>Polyopisthocotylea</taxon>
        <taxon>Polystomatidea</taxon>
        <taxon>Polystomatidae</taxon>
        <taxon>Protopolystoma</taxon>
    </lineage>
</organism>
<dbReference type="AlphaFoldDB" id="A0A448XL36"/>
<accession>A0A448XL36</accession>
<feature type="region of interest" description="Disordered" evidence="1">
    <location>
        <begin position="15"/>
        <end position="43"/>
    </location>
</feature>
<gene>
    <name evidence="2" type="ORF">PXEA_LOCUS32614</name>
</gene>
<protein>
    <submittedName>
        <fullName evidence="2">Uncharacterized protein</fullName>
    </submittedName>
</protein>
<dbReference type="OrthoDB" id="310364at2759"/>
<evidence type="ECO:0000313" key="2">
    <source>
        <dbReference type="EMBL" id="VEL39174.1"/>
    </source>
</evidence>
<comment type="caution">
    <text evidence="2">The sequence shown here is derived from an EMBL/GenBank/DDBJ whole genome shotgun (WGS) entry which is preliminary data.</text>
</comment>
<proteinExistence type="predicted"/>
<evidence type="ECO:0000313" key="3">
    <source>
        <dbReference type="Proteomes" id="UP000784294"/>
    </source>
</evidence>
<sequence length="64" mass="6877">MGGITGFSSLLSGHARLDASGSGMPEDLEKDSPITNNDHPFLRSNAMAVYQHKLTNNDPEGKFT</sequence>